<evidence type="ECO:0000313" key="2">
    <source>
        <dbReference type="Proteomes" id="UP000235965"/>
    </source>
</evidence>
<reference evidence="1 2" key="1">
    <citation type="submission" date="2017-12" db="EMBL/GenBank/DDBJ databases">
        <title>Hemimetabolous genomes reveal molecular basis of termite eusociality.</title>
        <authorList>
            <person name="Harrison M.C."/>
            <person name="Jongepier E."/>
            <person name="Robertson H.M."/>
            <person name="Arning N."/>
            <person name="Bitard-Feildel T."/>
            <person name="Chao H."/>
            <person name="Childers C.P."/>
            <person name="Dinh H."/>
            <person name="Doddapaneni H."/>
            <person name="Dugan S."/>
            <person name="Gowin J."/>
            <person name="Greiner C."/>
            <person name="Han Y."/>
            <person name="Hu H."/>
            <person name="Hughes D.S.T."/>
            <person name="Huylmans A.-K."/>
            <person name="Kemena C."/>
            <person name="Kremer L.P.M."/>
            <person name="Lee S.L."/>
            <person name="Lopez-Ezquerra A."/>
            <person name="Mallet L."/>
            <person name="Monroy-Kuhn J.M."/>
            <person name="Moser A."/>
            <person name="Murali S.C."/>
            <person name="Muzny D.M."/>
            <person name="Otani S."/>
            <person name="Piulachs M.-D."/>
            <person name="Poelchau M."/>
            <person name="Qu J."/>
            <person name="Schaub F."/>
            <person name="Wada-Katsumata A."/>
            <person name="Worley K.C."/>
            <person name="Xie Q."/>
            <person name="Ylla G."/>
            <person name="Poulsen M."/>
            <person name="Gibbs R.A."/>
            <person name="Schal C."/>
            <person name="Richards S."/>
            <person name="Belles X."/>
            <person name="Korb J."/>
            <person name="Bornberg-Bauer E."/>
        </authorList>
    </citation>
    <scope>NUCLEOTIDE SEQUENCE [LARGE SCALE GENOMIC DNA]</scope>
    <source>
        <tissue evidence="1">Whole body</tissue>
    </source>
</reference>
<comment type="caution">
    <text evidence="1">The sequence shown here is derived from an EMBL/GenBank/DDBJ whole genome shotgun (WGS) entry which is preliminary data.</text>
</comment>
<proteinExistence type="predicted"/>
<gene>
    <name evidence="1" type="ORF">B7P43_G03387</name>
</gene>
<protein>
    <submittedName>
        <fullName evidence="1">Uncharacterized protein</fullName>
    </submittedName>
</protein>
<accession>A0A2J7QDQ3</accession>
<dbReference type="AlphaFoldDB" id="A0A2J7QDQ3"/>
<name>A0A2J7QDQ3_9NEOP</name>
<dbReference type="Proteomes" id="UP000235965">
    <property type="component" value="Unassembled WGS sequence"/>
</dbReference>
<organism evidence="1 2">
    <name type="scientific">Cryptotermes secundus</name>
    <dbReference type="NCBI Taxonomy" id="105785"/>
    <lineage>
        <taxon>Eukaryota</taxon>
        <taxon>Metazoa</taxon>
        <taxon>Ecdysozoa</taxon>
        <taxon>Arthropoda</taxon>
        <taxon>Hexapoda</taxon>
        <taxon>Insecta</taxon>
        <taxon>Pterygota</taxon>
        <taxon>Neoptera</taxon>
        <taxon>Polyneoptera</taxon>
        <taxon>Dictyoptera</taxon>
        <taxon>Blattodea</taxon>
        <taxon>Blattoidea</taxon>
        <taxon>Termitoidae</taxon>
        <taxon>Kalotermitidae</taxon>
        <taxon>Cryptotermitinae</taxon>
        <taxon>Cryptotermes</taxon>
    </lineage>
</organism>
<dbReference type="EMBL" id="NEVH01015817">
    <property type="protein sequence ID" value="PNF26714.1"/>
    <property type="molecule type" value="Genomic_DNA"/>
</dbReference>
<dbReference type="InParanoid" id="A0A2J7QDQ3"/>
<sequence length="281" mass="32300">MSIDLKPKALSTTDPMWQDFDDDGFNGLSPYFARNEFAIMAEGFVAASERLYDLMISADQNFQKCISISMNVSPSMFVLYCVQHLYGRSITVRTHQDLNSYPEMRFLDYIRSDNYPVPAPIEEFLRCIGNVKDQTGVDYKLAFPIWPNNEGDFGRVDEVSHTHYESLPAPVVCAERIRQDLVYTIHPQVNPNWNLPLELQREEEHCGLLTKNLSGWGRAAVLTTEQRSTLEGAGVKLKNQDENFVCSAIFDGMLSRTRRKYIKYIKFCSDIDQHTRCLRTI</sequence>
<evidence type="ECO:0000313" key="1">
    <source>
        <dbReference type="EMBL" id="PNF26714.1"/>
    </source>
</evidence>
<keyword evidence="2" id="KW-1185">Reference proteome</keyword>